<sequence>MVLEILEREFREDHWLRFVEFSRIEIQSLPKEILTILDDVDLPEDIKMVVLYRKRADSRTWIYKELKAFNGKKPIELIRSERGLKALKEGLLRMPD</sequence>
<evidence type="ECO:0000313" key="2">
    <source>
        <dbReference type="Proteomes" id="UP001229346"/>
    </source>
</evidence>
<name>A0ABT9U4U7_PAEHA</name>
<dbReference type="RefSeq" id="WP_307205323.1">
    <property type="nucleotide sequence ID" value="NZ_JAUSSU010000006.1"/>
</dbReference>
<organism evidence="1 2">
    <name type="scientific">Paenibacillus harenae</name>
    <dbReference type="NCBI Taxonomy" id="306543"/>
    <lineage>
        <taxon>Bacteria</taxon>
        <taxon>Bacillati</taxon>
        <taxon>Bacillota</taxon>
        <taxon>Bacilli</taxon>
        <taxon>Bacillales</taxon>
        <taxon>Paenibacillaceae</taxon>
        <taxon>Paenibacillus</taxon>
    </lineage>
</organism>
<evidence type="ECO:0008006" key="3">
    <source>
        <dbReference type="Google" id="ProtNLM"/>
    </source>
</evidence>
<proteinExistence type="predicted"/>
<reference evidence="1 2" key="1">
    <citation type="submission" date="2023-07" db="EMBL/GenBank/DDBJ databases">
        <title>Sorghum-associated microbial communities from plants grown in Nebraska, USA.</title>
        <authorList>
            <person name="Schachtman D."/>
        </authorList>
    </citation>
    <scope>NUCLEOTIDE SEQUENCE [LARGE SCALE GENOMIC DNA]</scope>
    <source>
        <strain evidence="1 2">CC482</strain>
    </source>
</reference>
<gene>
    <name evidence="1" type="ORF">J2T15_003466</name>
</gene>
<comment type="caution">
    <text evidence="1">The sequence shown here is derived from an EMBL/GenBank/DDBJ whole genome shotgun (WGS) entry which is preliminary data.</text>
</comment>
<protein>
    <recommendedName>
        <fullName evidence="3">Antitoxin Xre/MbcA/ParS-like toxin-binding domain-containing protein</fullName>
    </recommendedName>
</protein>
<keyword evidence="2" id="KW-1185">Reference proteome</keyword>
<evidence type="ECO:0000313" key="1">
    <source>
        <dbReference type="EMBL" id="MDQ0114023.1"/>
    </source>
</evidence>
<accession>A0ABT9U4U7</accession>
<dbReference type="EMBL" id="JAUSSU010000006">
    <property type="protein sequence ID" value="MDQ0114023.1"/>
    <property type="molecule type" value="Genomic_DNA"/>
</dbReference>
<dbReference type="Proteomes" id="UP001229346">
    <property type="component" value="Unassembled WGS sequence"/>
</dbReference>